<dbReference type="PANTHER" id="PTHR46558:SF11">
    <property type="entry name" value="HTH-TYPE TRANSCRIPTIONAL REGULATOR XRE"/>
    <property type="match status" value="1"/>
</dbReference>
<dbReference type="CDD" id="cd00093">
    <property type="entry name" value="HTH_XRE"/>
    <property type="match status" value="1"/>
</dbReference>
<gene>
    <name evidence="4" type="ORF">H8692_05465</name>
</gene>
<organism evidence="4 5">
    <name type="scientific">Lentihominibacter hominis</name>
    <dbReference type="NCBI Taxonomy" id="2763645"/>
    <lineage>
        <taxon>Bacteria</taxon>
        <taxon>Bacillati</taxon>
        <taxon>Bacillota</taxon>
        <taxon>Clostridia</taxon>
        <taxon>Peptostreptococcales</taxon>
        <taxon>Anaerovoracaceae</taxon>
        <taxon>Lentihominibacter</taxon>
    </lineage>
</organism>
<name>A0A926EAG9_9FIRM</name>
<evidence type="ECO:0000313" key="4">
    <source>
        <dbReference type="EMBL" id="MBC8568212.1"/>
    </source>
</evidence>
<dbReference type="Gene3D" id="1.10.260.40">
    <property type="entry name" value="lambda repressor-like DNA-binding domains"/>
    <property type="match status" value="1"/>
</dbReference>
<accession>A0A926EAG9</accession>
<evidence type="ECO:0000259" key="3">
    <source>
        <dbReference type="PROSITE" id="PS50943"/>
    </source>
</evidence>
<comment type="caution">
    <text evidence="4">The sequence shown here is derived from an EMBL/GenBank/DDBJ whole genome shotgun (WGS) entry which is preliminary data.</text>
</comment>
<dbReference type="EMBL" id="JACRTA010000002">
    <property type="protein sequence ID" value="MBC8568212.1"/>
    <property type="molecule type" value="Genomic_DNA"/>
</dbReference>
<dbReference type="AlphaFoldDB" id="A0A926EAG9"/>
<protein>
    <submittedName>
        <fullName evidence="4">Helix-turn-helix transcriptional regulator</fullName>
    </submittedName>
</protein>
<keyword evidence="5" id="KW-1185">Reference proteome</keyword>
<evidence type="ECO:0000313" key="5">
    <source>
        <dbReference type="Proteomes" id="UP000610862"/>
    </source>
</evidence>
<dbReference type="InterPro" id="IPR001387">
    <property type="entry name" value="Cro/C1-type_HTH"/>
</dbReference>
<dbReference type="SUPFAM" id="SSF47413">
    <property type="entry name" value="lambda repressor-like DNA-binding domains"/>
    <property type="match status" value="1"/>
</dbReference>
<dbReference type="PROSITE" id="PS50943">
    <property type="entry name" value="HTH_CROC1"/>
    <property type="match status" value="1"/>
</dbReference>
<keyword evidence="1" id="KW-0238">DNA-binding</keyword>
<dbReference type="Proteomes" id="UP000610862">
    <property type="component" value="Unassembled WGS sequence"/>
</dbReference>
<sequence length="130" mass="15143">MSNFQTVLRQLRLEHNLTQDELATKLGISKSTVSMYENGNREPDFETMETIADFFNVDMDFLLGRTDCPTKTTNASQKPREASNSTSLENADQDIRRIQRARKDMTDEKKEQMMQMLEIAFGEYFKEDDK</sequence>
<feature type="region of interest" description="Disordered" evidence="2">
    <location>
        <begin position="66"/>
        <end position="110"/>
    </location>
</feature>
<proteinExistence type="predicted"/>
<dbReference type="RefSeq" id="WP_187525170.1">
    <property type="nucleotide sequence ID" value="NZ_JACRTA010000002.1"/>
</dbReference>
<dbReference type="InterPro" id="IPR010982">
    <property type="entry name" value="Lambda_DNA-bd_dom_sf"/>
</dbReference>
<dbReference type="Pfam" id="PF01381">
    <property type="entry name" value="HTH_3"/>
    <property type="match status" value="1"/>
</dbReference>
<feature type="compositionally biased region" description="Polar residues" evidence="2">
    <location>
        <begin position="69"/>
        <end position="90"/>
    </location>
</feature>
<dbReference type="GO" id="GO:0003677">
    <property type="term" value="F:DNA binding"/>
    <property type="evidence" value="ECO:0007669"/>
    <property type="project" value="UniProtKB-KW"/>
</dbReference>
<feature type="compositionally biased region" description="Basic and acidic residues" evidence="2">
    <location>
        <begin position="93"/>
        <end position="110"/>
    </location>
</feature>
<reference evidence="4" key="1">
    <citation type="submission" date="2020-08" db="EMBL/GenBank/DDBJ databases">
        <title>Genome public.</title>
        <authorList>
            <person name="Liu C."/>
            <person name="Sun Q."/>
        </authorList>
    </citation>
    <scope>NUCLEOTIDE SEQUENCE</scope>
    <source>
        <strain evidence="4">NSJ-24</strain>
    </source>
</reference>
<feature type="domain" description="HTH cro/C1-type" evidence="3">
    <location>
        <begin position="8"/>
        <end position="62"/>
    </location>
</feature>
<dbReference type="PANTHER" id="PTHR46558">
    <property type="entry name" value="TRACRIPTIONAL REGULATORY PROTEIN-RELATED-RELATED"/>
    <property type="match status" value="1"/>
</dbReference>
<evidence type="ECO:0000256" key="2">
    <source>
        <dbReference type="SAM" id="MobiDB-lite"/>
    </source>
</evidence>
<evidence type="ECO:0000256" key="1">
    <source>
        <dbReference type="ARBA" id="ARBA00023125"/>
    </source>
</evidence>
<dbReference type="SMART" id="SM00530">
    <property type="entry name" value="HTH_XRE"/>
    <property type="match status" value="1"/>
</dbReference>